<sequence>MRACRCSPPSPARPGAAYAWTCPRCRWATRSARISTASPPGTSPSLPWPMPATTNISSPSTDRGPHVQAQPQPHLPLPRHRRRPRGREGAQGPVPRHLPRGRQRRAARSWRGAPARRGAGGRRGHRDRRRRRCAARRCRPARGGQGGPGRIGRADRGLPRLHREKKPSENLKGAARHWMDASPSASAEEQALGIPEERASRDYDVWPENWPAVQVFVACGTQWRRTGREGRMCGLDYAAVEAVMRMLDTPEPAATFGRVRAMEAEVLEVLSTRRRKQ</sequence>
<dbReference type="Proteomes" id="UP000242205">
    <property type="component" value="Chromosome"/>
</dbReference>
<feature type="compositionally biased region" description="Basic residues" evidence="1">
    <location>
        <begin position="119"/>
        <end position="140"/>
    </location>
</feature>
<feature type="region of interest" description="Disordered" evidence="1">
    <location>
        <begin position="33"/>
        <end position="175"/>
    </location>
</feature>
<reference evidence="2 3" key="1">
    <citation type="submission" date="2018-01" db="EMBL/GenBank/DDBJ databases">
        <authorList>
            <person name="Fu G.-Y."/>
        </authorList>
    </citation>
    <scope>NUCLEOTIDE SEQUENCE [LARGE SCALE GENOMIC DNA]</scope>
    <source>
        <strain evidence="2 3">SY39</strain>
    </source>
</reference>
<dbReference type="Pfam" id="PF08809">
    <property type="entry name" value="DUF1799"/>
    <property type="match status" value="1"/>
</dbReference>
<evidence type="ECO:0008006" key="4">
    <source>
        <dbReference type="Google" id="ProtNLM"/>
    </source>
</evidence>
<evidence type="ECO:0000313" key="2">
    <source>
        <dbReference type="EMBL" id="AUN96483.1"/>
    </source>
</evidence>
<feature type="compositionally biased region" description="Polar residues" evidence="1">
    <location>
        <begin position="52"/>
        <end position="61"/>
    </location>
</feature>
<gene>
    <name evidence="2" type="ORF">C0099_13590</name>
</gene>
<dbReference type="EMBL" id="CP025682">
    <property type="protein sequence ID" value="AUN96483.1"/>
    <property type="molecule type" value="Genomic_DNA"/>
</dbReference>
<evidence type="ECO:0000313" key="3">
    <source>
        <dbReference type="Proteomes" id="UP000242205"/>
    </source>
</evidence>
<accession>A0A2I6SB51</accession>
<keyword evidence="3" id="KW-1185">Reference proteome</keyword>
<proteinExistence type="predicted"/>
<dbReference type="AlphaFoldDB" id="A0A2I6SB51"/>
<evidence type="ECO:0000256" key="1">
    <source>
        <dbReference type="SAM" id="MobiDB-lite"/>
    </source>
</evidence>
<organism evidence="2 3">
    <name type="scientific">Pseudazoarcus pumilus</name>
    <dbReference type="NCBI Taxonomy" id="2067960"/>
    <lineage>
        <taxon>Bacteria</taxon>
        <taxon>Pseudomonadati</taxon>
        <taxon>Pseudomonadota</taxon>
        <taxon>Betaproteobacteria</taxon>
        <taxon>Rhodocyclales</taxon>
        <taxon>Zoogloeaceae</taxon>
        <taxon>Pseudazoarcus</taxon>
    </lineage>
</organism>
<feature type="compositionally biased region" description="Polar residues" evidence="1">
    <location>
        <begin position="33"/>
        <end position="45"/>
    </location>
</feature>
<dbReference type="KEGG" id="atw:C0099_13590"/>
<feature type="compositionally biased region" description="Basic residues" evidence="1">
    <location>
        <begin position="97"/>
        <end position="108"/>
    </location>
</feature>
<dbReference type="InterPro" id="IPR014915">
    <property type="entry name" value="Phage_TLS_TfmB"/>
</dbReference>
<dbReference type="OrthoDB" id="6169380at2"/>
<protein>
    <recommendedName>
        <fullName evidence="4">DUF1799 domain-containing protein</fullName>
    </recommendedName>
</protein>
<name>A0A2I6SB51_9RHOO</name>